<dbReference type="InterPro" id="IPR003877">
    <property type="entry name" value="SPRY_dom"/>
</dbReference>
<feature type="domain" description="B30.2/SPRY" evidence="3">
    <location>
        <begin position="184"/>
        <end position="348"/>
    </location>
</feature>
<evidence type="ECO:0000313" key="5">
    <source>
        <dbReference type="WBParaSite" id="Gr19_v10_g6048.t1"/>
    </source>
</evidence>
<dbReference type="InterPro" id="IPR043136">
    <property type="entry name" value="B30.2/SPRY_sf"/>
</dbReference>
<evidence type="ECO:0000256" key="2">
    <source>
        <dbReference type="SAM" id="SignalP"/>
    </source>
</evidence>
<dbReference type="InterPro" id="IPR013320">
    <property type="entry name" value="ConA-like_dom_sf"/>
</dbReference>
<accession>A0A914I2M5</accession>
<dbReference type="WBParaSite" id="Gr19_v10_g6048.t1">
    <property type="protein sequence ID" value="Gr19_v10_g6048.t1"/>
    <property type="gene ID" value="Gr19_v10_g6048"/>
</dbReference>
<feature type="signal peptide" evidence="2">
    <location>
        <begin position="1"/>
        <end position="23"/>
    </location>
</feature>
<feature type="compositionally biased region" description="Polar residues" evidence="1">
    <location>
        <begin position="193"/>
        <end position="203"/>
    </location>
</feature>
<feature type="compositionally biased region" description="Polar residues" evidence="1">
    <location>
        <begin position="170"/>
        <end position="179"/>
    </location>
</feature>
<sequence length="348" mass="38377">MPEKLSIFVVFLFFILICQFVHAKGGNGGSSAIKSNKLTISEKFDKMEIEIATIKQTMDQHFYITLVEVQKLQKQTEQLISDVLKLENINQLRPVNVGKARQVTSNDGGRKKNIAIGHSQQLGSSADSTKHNSKEFDTKSGDNQLRPVNIDMALQVKSNDGHKKNIAIGHSQQLGSSGDSTKHNSDEVDTKSGDNASPNNKSINSWDPIACNADLSIIDSDHLVVLHKGTFGMRSVFAKWTIQKRQEDGIFYYEVKIVEKIGSLFIGLANKSKMSVADWVGYAPGSYAYSDSGYFFGHKVNGKILPIDTLVTYGAVNDIIGCGVNLKTKKIIYTKNGQRLVETQLSTD</sequence>
<dbReference type="PANTHER" id="PTHR12864">
    <property type="entry name" value="RAN BINDING PROTEIN 9-RELATED"/>
    <property type="match status" value="1"/>
</dbReference>
<name>A0A914I2M5_GLORO</name>
<reference evidence="5" key="1">
    <citation type="submission" date="2022-11" db="UniProtKB">
        <authorList>
            <consortium name="WormBaseParasite"/>
        </authorList>
    </citation>
    <scope>IDENTIFICATION</scope>
</reference>
<feature type="compositionally biased region" description="Basic and acidic residues" evidence="1">
    <location>
        <begin position="128"/>
        <end position="140"/>
    </location>
</feature>
<feature type="region of interest" description="Disordered" evidence="1">
    <location>
        <begin position="101"/>
        <end position="148"/>
    </location>
</feature>
<dbReference type="AlphaFoldDB" id="A0A914I2M5"/>
<dbReference type="InterPro" id="IPR050618">
    <property type="entry name" value="Ubq-SigPath_Reg"/>
</dbReference>
<dbReference type="InterPro" id="IPR044736">
    <property type="entry name" value="Gid1/RanBPM/SPLA_SPRY"/>
</dbReference>
<dbReference type="SUPFAM" id="SSF49899">
    <property type="entry name" value="Concanavalin A-like lectins/glucanases"/>
    <property type="match status" value="1"/>
</dbReference>
<keyword evidence="4" id="KW-1185">Reference proteome</keyword>
<evidence type="ECO:0000313" key="4">
    <source>
        <dbReference type="Proteomes" id="UP000887572"/>
    </source>
</evidence>
<feature type="compositionally biased region" description="Polar residues" evidence="1">
    <location>
        <begin position="118"/>
        <end position="127"/>
    </location>
</feature>
<feature type="compositionally biased region" description="Basic and acidic residues" evidence="1">
    <location>
        <begin position="180"/>
        <end position="192"/>
    </location>
</feature>
<proteinExistence type="predicted"/>
<dbReference type="InterPro" id="IPR001870">
    <property type="entry name" value="B30.2/SPRY"/>
</dbReference>
<organism evidence="4 5">
    <name type="scientific">Globodera rostochiensis</name>
    <name type="common">Golden nematode worm</name>
    <name type="synonym">Heterodera rostochiensis</name>
    <dbReference type="NCBI Taxonomy" id="31243"/>
    <lineage>
        <taxon>Eukaryota</taxon>
        <taxon>Metazoa</taxon>
        <taxon>Ecdysozoa</taxon>
        <taxon>Nematoda</taxon>
        <taxon>Chromadorea</taxon>
        <taxon>Rhabditida</taxon>
        <taxon>Tylenchina</taxon>
        <taxon>Tylenchomorpha</taxon>
        <taxon>Tylenchoidea</taxon>
        <taxon>Heteroderidae</taxon>
        <taxon>Heteroderinae</taxon>
        <taxon>Globodera</taxon>
    </lineage>
</organism>
<dbReference type="Pfam" id="PF00622">
    <property type="entry name" value="SPRY"/>
    <property type="match status" value="1"/>
</dbReference>
<feature type="chain" id="PRO_5036942757" evidence="2">
    <location>
        <begin position="24"/>
        <end position="348"/>
    </location>
</feature>
<evidence type="ECO:0000259" key="3">
    <source>
        <dbReference type="PROSITE" id="PS50188"/>
    </source>
</evidence>
<protein>
    <submittedName>
        <fullName evidence="5">B30.2/SPRY domain-containing protein</fullName>
    </submittedName>
</protein>
<dbReference type="Gene3D" id="2.60.120.920">
    <property type="match status" value="1"/>
</dbReference>
<keyword evidence="2" id="KW-0732">Signal</keyword>
<evidence type="ECO:0000256" key="1">
    <source>
        <dbReference type="SAM" id="MobiDB-lite"/>
    </source>
</evidence>
<dbReference type="CDD" id="cd12885">
    <property type="entry name" value="SPRY_RanBP_like"/>
    <property type="match status" value="1"/>
</dbReference>
<dbReference type="PROSITE" id="PS50188">
    <property type="entry name" value="B302_SPRY"/>
    <property type="match status" value="1"/>
</dbReference>
<dbReference type="Proteomes" id="UP000887572">
    <property type="component" value="Unplaced"/>
</dbReference>
<feature type="region of interest" description="Disordered" evidence="1">
    <location>
        <begin position="170"/>
        <end position="203"/>
    </location>
</feature>